<comment type="caution">
    <text evidence="2">The sequence shown here is derived from an EMBL/GenBank/DDBJ whole genome shotgun (WGS) entry which is preliminary data.</text>
</comment>
<evidence type="ECO:0000313" key="3">
    <source>
        <dbReference type="Proteomes" id="UP000828251"/>
    </source>
</evidence>
<keyword evidence="3" id="KW-1185">Reference proteome</keyword>
<accession>A0A9D4AF69</accession>
<dbReference type="EMBL" id="JAIQCV010000003">
    <property type="protein sequence ID" value="KAH1113969.1"/>
    <property type="molecule type" value="Genomic_DNA"/>
</dbReference>
<protein>
    <submittedName>
        <fullName evidence="2">Uncharacterized protein</fullName>
    </submittedName>
</protein>
<reference evidence="2 3" key="1">
    <citation type="journal article" date="2021" name="Plant Biotechnol. J.">
        <title>Multi-omics assisted identification of the key and species-specific regulatory components of drought-tolerant mechanisms in Gossypium stocksii.</title>
        <authorList>
            <person name="Yu D."/>
            <person name="Ke L."/>
            <person name="Zhang D."/>
            <person name="Wu Y."/>
            <person name="Sun Y."/>
            <person name="Mei J."/>
            <person name="Sun J."/>
            <person name="Sun Y."/>
        </authorList>
    </citation>
    <scope>NUCLEOTIDE SEQUENCE [LARGE SCALE GENOMIC DNA]</scope>
    <source>
        <strain evidence="3">cv. E1</strain>
        <tissue evidence="2">Leaf</tissue>
    </source>
</reference>
<name>A0A9D4AF69_9ROSI</name>
<evidence type="ECO:0000313" key="2">
    <source>
        <dbReference type="EMBL" id="KAH1113969.1"/>
    </source>
</evidence>
<gene>
    <name evidence="2" type="ORF">J1N35_007347</name>
</gene>
<dbReference type="Proteomes" id="UP000828251">
    <property type="component" value="Unassembled WGS sequence"/>
</dbReference>
<feature type="compositionally biased region" description="Polar residues" evidence="1">
    <location>
        <begin position="95"/>
        <end position="111"/>
    </location>
</feature>
<proteinExistence type="predicted"/>
<dbReference type="AlphaFoldDB" id="A0A9D4AF69"/>
<evidence type="ECO:0000256" key="1">
    <source>
        <dbReference type="SAM" id="MobiDB-lite"/>
    </source>
</evidence>
<feature type="region of interest" description="Disordered" evidence="1">
    <location>
        <begin position="95"/>
        <end position="121"/>
    </location>
</feature>
<sequence>MSRILDVVEWVLVRNVFQHCLRNPSPNGYGLTFSANQEVDQFMPYTLQAWPYNLDSEFGHVLLGCIREPPLYFYHICNLRLRNLTIISSSFTNSPVTNAGSSPSSQSQDMDISSLFKGTKG</sequence>
<organism evidence="2 3">
    <name type="scientific">Gossypium stocksii</name>
    <dbReference type="NCBI Taxonomy" id="47602"/>
    <lineage>
        <taxon>Eukaryota</taxon>
        <taxon>Viridiplantae</taxon>
        <taxon>Streptophyta</taxon>
        <taxon>Embryophyta</taxon>
        <taxon>Tracheophyta</taxon>
        <taxon>Spermatophyta</taxon>
        <taxon>Magnoliopsida</taxon>
        <taxon>eudicotyledons</taxon>
        <taxon>Gunneridae</taxon>
        <taxon>Pentapetalae</taxon>
        <taxon>rosids</taxon>
        <taxon>malvids</taxon>
        <taxon>Malvales</taxon>
        <taxon>Malvaceae</taxon>
        <taxon>Malvoideae</taxon>
        <taxon>Gossypium</taxon>
    </lineage>
</organism>